<sequence>MTTEKYTCPCCGYKTLDEEPPGTYIICKICFWEDDPVQFDDPDYGGGANIPSLRQAQQNFVEFGSCEERCIPFVRKPTSADLRDPNWSPLIFTK</sequence>
<gene>
    <name evidence="2" type="ORF">C7R93_20650</name>
</gene>
<dbReference type="OrthoDB" id="1456570at2"/>
<dbReference type="Pfam" id="PF14206">
    <property type="entry name" value="Cys_rich_CPCC"/>
    <property type="match status" value="1"/>
</dbReference>
<name>A0A2P7UVQ3_9BACL</name>
<protein>
    <recommendedName>
        <fullName evidence="1">Cysteine-rich CPCC domain-containing protein</fullName>
    </recommendedName>
</protein>
<comment type="caution">
    <text evidence="2">The sequence shown here is derived from an EMBL/GenBank/DDBJ whole genome shotgun (WGS) entry which is preliminary data.</text>
</comment>
<organism evidence="2 3">
    <name type="scientific">Brevibacillus fortis</name>
    <dbReference type="NCBI Taxonomy" id="2126352"/>
    <lineage>
        <taxon>Bacteria</taxon>
        <taxon>Bacillati</taxon>
        <taxon>Bacillota</taxon>
        <taxon>Bacilli</taxon>
        <taxon>Bacillales</taxon>
        <taxon>Paenibacillaceae</taxon>
        <taxon>Brevibacillus</taxon>
    </lineage>
</organism>
<dbReference type="InterPro" id="IPR025983">
    <property type="entry name" value="Cys_rich_CPCC"/>
</dbReference>
<dbReference type="Proteomes" id="UP000240419">
    <property type="component" value="Unassembled WGS sequence"/>
</dbReference>
<proteinExistence type="predicted"/>
<feature type="domain" description="Cysteine-rich CPCC" evidence="1">
    <location>
        <begin position="6"/>
        <end position="79"/>
    </location>
</feature>
<evidence type="ECO:0000313" key="3">
    <source>
        <dbReference type="Proteomes" id="UP000240419"/>
    </source>
</evidence>
<accession>A0A2P7UVQ3</accession>
<evidence type="ECO:0000259" key="1">
    <source>
        <dbReference type="Pfam" id="PF14206"/>
    </source>
</evidence>
<reference evidence="2 3" key="1">
    <citation type="submission" date="2018-03" db="EMBL/GenBank/DDBJ databases">
        <title>Brevisbacillus phylogenomics.</title>
        <authorList>
            <person name="Dunlap C."/>
        </authorList>
    </citation>
    <scope>NUCLEOTIDE SEQUENCE [LARGE SCALE GENOMIC DNA]</scope>
    <source>
        <strain evidence="2 3">NRRL NRS-1210</strain>
    </source>
</reference>
<dbReference type="RefSeq" id="WP_106840589.1">
    <property type="nucleotide sequence ID" value="NZ_JBCNIW010000025.1"/>
</dbReference>
<dbReference type="EMBL" id="PXZM01000036">
    <property type="protein sequence ID" value="PSJ91062.1"/>
    <property type="molecule type" value="Genomic_DNA"/>
</dbReference>
<dbReference type="AlphaFoldDB" id="A0A2P7UVQ3"/>
<evidence type="ECO:0000313" key="2">
    <source>
        <dbReference type="EMBL" id="PSJ91062.1"/>
    </source>
</evidence>
<keyword evidence="3" id="KW-1185">Reference proteome</keyword>